<dbReference type="GO" id="GO:0006364">
    <property type="term" value="P:rRNA processing"/>
    <property type="evidence" value="ECO:0007669"/>
    <property type="project" value="UniProtKB-UniRule"/>
</dbReference>
<dbReference type="SUPFAM" id="SSF50346">
    <property type="entry name" value="PRC-barrel domain"/>
    <property type="match status" value="1"/>
</dbReference>
<evidence type="ECO:0000259" key="6">
    <source>
        <dbReference type="Pfam" id="PF01782"/>
    </source>
</evidence>
<dbReference type="Pfam" id="PF01782">
    <property type="entry name" value="RimM"/>
    <property type="match status" value="1"/>
</dbReference>
<reference evidence="10 11" key="1">
    <citation type="journal article" date="2015" name="Genome Announc.">
        <title>Expanding the biotechnology potential of lactobacilli through comparative genomics of 213 strains and associated genera.</title>
        <authorList>
            <person name="Sun Z."/>
            <person name="Harris H.M."/>
            <person name="McCann A."/>
            <person name="Guo C."/>
            <person name="Argimon S."/>
            <person name="Zhang W."/>
            <person name="Yang X."/>
            <person name="Jeffery I.B."/>
            <person name="Cooney J.C."/>
            <person name="Kagawa T.F."/>
            <person name="Liu W."/>
            <person name="Song Y."/>
            <person name="Salvetti E."/>
            <person name="Wrobel A."/>
            <person name="Rasinkangas P."/>
            <person name="Parkhill J."/>
            <person name="Rea M.C."/>
            <person name="O'Sullivan O."/>
            <person name="Ritari J."/>
            <person name="Douillard F.P."/>
            <person name="Paul Ross R."/>
            <person name="Yang R."/>
            <person name="Briner A.E."/>
            <person name="Felis G.E."/>
            <person name="de Vos W.M."/>
            <person name="Barrangou R."/>
            <person name="Klaenhammer T.R."/>
            <person name="Caufield P.W."/>
            <person name="Cui Y."/>
            <person name="Zhang H."/>
            <person name="O'Toole P.W."/>
        </authorList>
    </citation>
    <scope>NUCLEOTIDE SEQUENCE [LARGE SCALE GENOMIC DNA]</scope>
    <source>
        <strain evidence="8 11">ATCC BAA-66</strain>
        <strain evidence="9 10">DSM 13344</strain>
    </source>
</reference>
<evidence type="ECO:0000313" key="8">
    <source>
        <dbReference type="EMBL" id="KRN29625.1"/>
    </source>
</evidence>
<organism evidence="9 10">
    <name type="scientific">Lactobacillus selangorensis</name>
    <dbReference type="NCBI Taxonomy" id="81857"/>
    <lineage>
        <taxon>Bacteria</taxon>
        <taxon>Bacillati</taxon>
        <taxon>Bacillota</taxon>
        <taxon>Bacilli</taxon>
        <taxon>Lactobacillales</taxon>
        <taxon>Lactobacillaceae</taxon>
        <taxon>Lactobacillus</taxon>
    </lineage>
</organism>
<gene>
    <name evidence="5" type="primary">rimM</name>
    <name evidence="8" type="ORF">IV38_GL000512</name>
    <name evidence="9" type="ORF">IV40_GL000156</name>
</gene>
<dbReference type="Gene3D" id="2.40.30.60">
    <property type="entry name" value="RimM"/>
    <property type="match status" value="1"/>
</dbReference>
<comment type="subunit">
    <text evidence="5">Binds ribosomal protein uS19.</text>
</comment>
<keyword evidence="1 5" id="KW-0963">Cytoplasm</keyword>
<evidence type="ECO:0000313" key="10">
    <source>
        <dbReference type="Proteomes" id="UP000051645"/>
    </source>
</evidence>
<comment type="function">
    <text evidence="5">An accessory protein needed during the final step in the assembly of 30S ribosomal subunit, possibly for assembly of the head region. Essential for efficient processing of 16S rRNA. May be needed both before and after RbfA during the maturation of 16S rRNA. It has affinity for free ribosomal 30S subunits but not for 70S ribosomes.</text>
</comment>
<dbReference type="InterPro" id="IPR036976">
    <property type="entry name" value="RimM_N_sf"/>
</dbReference>
<feature type="domain" description="PRC-barrel" evidence="7">
    <location>
        <begin position="97"/>
        <end position="170"/>
    </location>
</feature>
<dbReference type="EMBL" id="JQAT01000001">
    <property type="protein sequence ID" value="KRN29625.1"/>
    <property type="molecule type" value="Genomic_DNA"/>
</dbReference>
<comment type="similarity">
    <text evidence="5">Belongs to the RimM family.</text>
</comment>
<evidence type="ECO:0000313" key="9">
    <source>
        <dbReference type="EMBL" id="KRN33845.1"/>
    </source>
</evidence>
<dbReference type="GO" id="GO:0005840">
    <property type="term" value="C:ribosome"/>
    <property type="evidence" value="ECO:0007669"/>
    <property type="project" value="InterPro"/>
</dbReference>
<dbReference type="Proteomes" id="UP000051645">
    <property type="component" value="Unassembled WGS sequence"/>
</dbReference>
<dbReference type="InterPro" id="IPR002676">
    <property type="entry name" value="RimM_N"/>
</dbReference>
<accession>A0A0R2G6L3</accession>
<dbReference type="Gene3D" id="2.30.30.240">
    <property type="entry name" value="PRC-barrel domain"/>
    <property type="match status" value="1"/>
</dbReference>
<evidence type="ECO:0000259" key="7">
    <source>
        <dbReference type="Pfam" id="PF05239"/>
    </source>
</evidence>
<feature type="domain" description="RimM N-terminal" evidence="6">
    <location>
        <begin position="7"/>
        <end position="87"/>
    </location>
</feature>
<dbReference type="STRING" id="81857.IV38_GL000512"/>
<dbReference type="GO" id="GO:0043022">
    <property type="term" value="F:ribosome binding"/>
    <property type="evidence" value="ECO:0007669"/>
    <property type="project" value="InterPro"/>
</dbReference>
<dbReference type="OrthoDB" id="9810331at2"/>
<dbReference type="SUPFAM" id="SSF50447">
    <property type="entry name" value="Translation proteins"/>
    <property type="match status" value="1"/>
</dbReference>
<comment type="subcellular location">
    <subcellularLocation>
        <location evidence="5">Cytoplasm</location>
    </subcellularLocation>
</comment>
<dbReference type="EMBL" id="JQAZ01000001">
    <property type="protein sequence ID" value="KRN33845.1"/>
    <property type="molecule type" value="Genomic_DNA"/>
</dbReference>
<evidence type="ECO:0000256" key="4">
    <source>
        <dbReference type="ARBA" id="ARBA00023186"/>
    </source>
</evidence>
<evidence type="ECO:0000256" key="5">
    <source>
        <dbReference type="HAMAP-Rule" id="MF_00014"/>
    </source>
</evidence>
<keyword evidence="3 5" id="KW-0698">rRNA processing</keyword>
<evidence type="ECO:0000256" key="3">
    <source>
        <dbReference type="ARBA" id="ARBA00022552"/>
    </source>
</evidence>
<dbReference type="RefSeq" id="WP_057768450.1">
    <property type="nucleotide sequence ID" value="NZ_JQAT01000001.1"/>
</dbReference>
<comment type="caution">
    <text evidence="9">The sequence shown here is derived from an EMBL/GenBank/DDBJ whole genome shotgun (WGS) entry which is preliminary data.</text>
</comment>
<dbReference type="Pfam" id="PF05239">
    <property type="entry name" value="PRC"/>
    <property type="match status" value="1"/>
</dbReference>
<dbReference type="InterPro" id="IPR011033">
    <property type="entry name" value="PRC_barrel-like_sf"/>
</dbReference>
<dbReference type="PANTHER" id="PTHR33692">
    <property type="entry name" value="RIBOSOME MATURATION FACTOR RIMM"/>
    <property type="match status" value="1"/>
</dbReference>
<dbReference type="AlphaFoldDB" id="A0A0R2G6L3"/>
<keyword evidence="10" id="KW-1185">Reference proteome</keyword>
<dbReference type="PANTHER" id="PTHR33692:SF1">
    <property type="entry name" value="RIBOSOME MATURATION FACTOR RIMM"/>
    <property type="match status" value="1"/>
</dbReference>
<dbReference type="NCBIfam" id="TIGR02273">
    <property type="entry name" value="16S_RimM"/>
    <property type="match status" value="1"/>
</dbReference>
<keyword evidence="2 5" id="KW-0690">Ribosome biogenesis</keyword>
<proteinExistence type="inferred from homology"/>
<comment type="domain">
    <text evidence="5">The PRC barrel domain binds ribosomal protein uS19.</text>
</comment>
<dbReference type="Proteomes" id="UP000051751">
    <property type="component" value="Unassembled WGS sequence"/>
</dbReference>
<sequence>MPEFYRVGRIVNTQGLKGELRILATTDFPDARFQAGQRLYIQTKQGPVAVTVKSHRKHKNFELLTFEGYDDINAVEQFKGDDLEVAAADRGTDLSADEYYYNDIIGLTVKDVQTGNPIGTVTDIMDLGPNDVWVVERDGKSDLLLPYLKSVVLKVDLQDKTATVDVPAGLDDED</sequence>
<dbReference type="GO" id="GO:0042274">
    <property type="term" value="P:ribosomal small subunit biogenesis"/>
    <property type="evidence" value="ECO:0007669"/>
    <property type="project" value="UniProtKB-UniRule"/>
</dbReference>
<dbReference type="HAMAP" id="MF_00014">
    <property type="entry name" value="Ribosome_mat_RimM"/>
    <property type="match status" value="1"/>
</dbReference>
<evidence type="ECO:0000313" key="11">
    <source>
        <dbReference type="Proteomes" id="UP000051751"/>
    </source>
</evidence>
<dbReference type="GO" id="GO:0005737">
    <property type="term" value="C:cytoplasm"/>
    <property type="evidence" value="ECO:0007669"/>
    <property type="project" value="UniProtKB-SubCell"/>
</dbReference>
<dbReference type="InterPro" id="IPR009000">
    <property type="entry name" value="Transl_B-barrel_sf"/>
</dbReference>
<name>A0A0R2G6L3_9LACO</name>
<dbReference type="InterPro" id="IPR027275">
    <property type="entry name" value="PRC-brl_dom"/>
</dbReference>
<protein>
    <recommendedName>
        <fullName evidence="5">Ribosome maturation factor RimM</fullName>
    </recommendedName>
</protein>
<dbReference type="PATRIC" id="fig|81857.3.peg.516"/>
<evidence type="ECO:0000256" key="1">
    <source>
        <dbReference type="ARBA" id="ARBA00022490"/>
    </source>
</evidence>
<dbReference type="InterPro" id="IPR011961">
    <property type="entry name" value="RimM"/>
</dbReference>
<evidence type="ECO:0000256" key="2">
    <source>
        <dbReference type="ARBA" id="ARBA00022517"/>
    </source>
</evidence>
<keyword evidence="4 5" id="KW-0143">Chaperone</keyword>